<gene>
    <name evidence="1" type="ORF">A2228_03675</name>
</gene>
<reference evidence="1 2" key="1">
    <citation type="journal article" date="2016" name="Nat. Commun.">
        <title>Thousands of microbial genomes shed light on interconnected biogeochemical processes in an aquifer system.</title>
        <authorList>
            <person name="Anantharaman K."/>
            <person name="Brown C.T."/>
            <person name="Hug L.A."/>
            <person name="Sharon I."/>
            <person name="Castelle C.J."/>
            <person name="Probst A.J."/>
            <person name="Thomas B.C."/>
            <person name="Singh A."/>
            <person name="Wilkins M.J."/>
            <person name="Karaoz U."/>
            <person name="Brodie E.L."/>
            <person name="Williams K.H."/>
            <person name="Hubbard S.S."/>
            <person name="Banfield J.F."/>
        </authorList>
    </citation>
    <scope>NUCLEOTIDE SEQUENCE [LARGE SCALE GENOMIC DNA]</scope>
</reference>
<proteinExistence type="predicted"/>
<accession>A0A1F5F3J2</accession>
<dbReference type="AlphaFoldDB" id="A0A1F5F3J2"/>
<dbReference type="Proteomes" id="UP000176191">
    <property type="component" value="Unassembled WGS sequence"/>
</dbReference>
<organism evidence="1 2">
    <name type="scientific">Candidatus Collierbacteria bacterium RIFOXYA2_FULL_46_10</name>
    <dbReference type="NCBI Taxonomy" id="1817726"/>
    <lineage>
        <taxon>Bacteria</taxon>
        <taxon>Candidatus Collieribacteriota</taxon>
    </lineage>
</organism>
<dbReference type="EMBL" id="MFAK01000038">
    <property type="protein sequence ID" value="OGD74227.1"/>
    <property type="molecule type" value="Genomic_DNA"/>
</dbReference>
<name>A0A1F5F3J2_9BACT</name>
<evidence type="ECO:0000313" key="2">
    <source>
        <dbReference type="Proteomes" id="UP000176191"/>
    </source>
</evidence>
<sequence>MNLFGKRVETIFSAEQPDILSRAHQEGKDAVATRSEFFHHIATRILELVKKDDEKLDKVVSLLQSSQSRRDSERKGPSLSFFDQIKRLDPRTARIIIEAHNNMVRTLSQSQPGVFDRYFTELNNSGSITAGYDINSELTSILQSRYMNSR</sequence>
<protein>
    <submittedName>
        <fullName evidence="1">Uncharacterized protein</fullName>
    </submittedName>
</protein>
<evidence type="ECO:0000313" key="1">
    <source>
        <dbReference type="EMBL" id="OGD74227.1"/>
    </source>
</evidence>
<comment type="caution">
    <text evidence="1">The sequence shown here is derived from an EMBL/GenBank/DDBJ whole genome shotgun (WGS) entry which is preliminary data.</text>
</comment>